<keyword evidence="2" id="KW-1185">Reference proteome</keyword>
<comment type="caution">
    <text evidence="1">The sequence shown here is derived from an EMBL/GenBank/DDBJ whole genome shotgun (WGS) entry which is preliminary data.</text>
</comment>
<gene>
    <name evidence="1" type="ORF">QCO44_06720</name>
</gene>
<evidence type="ECO:0000313" key="2">
    <source>
        <dbReference type="Proteomes" id="UP001559623"/>
    </source>
</evidence>
<reference evidence="1 2" key="1">
    <citation type="submission" date="2023-04" db="EMBL/GenBank/DDBJ databases">
        <title>Genome Sequence of Selenomonas sputigena ATCC 33150.</title>
        <authorList>
            <person name="Miller D.P."/>
            <person name="Anvari S."/>
            <person name="Polson S.W."/>
            <person name="Macdonald M."/>
            <person name="Mcdowell J.V."/>
        </authorList>
    </citation>
    <scope>NUCLEOTIDE SEQUENCE [LARGE SCALE GENOMIC DNA]</scope>
    <source>
        <strain evidence="1 2">ATCC 33150</strain>
    </source>
</reference>
<proteinExistence type="predicted"/>
<dbReference type="PANTHER" id="PTHR37291:SF1">
    <property type="entry name" value="TYPE IV METHYL-DIRECTED RESTRICTION ENZYME ECOKMCRB SUBUNIT"/>
    <property type="match status" value="1"/>
</dbReference>
<dbReference type="RefSeq" id="WP_368847059.1">
    <property type="nucleotide sequence ID" value="NZ_CP194411.1"/>
</dbReference>
<sequence>MEFVQFHPSYDYSDFLEGLRPTINDDGTMGFELQDGIFKKFVARARKNYEDSQKSKELLEKEFSVHKK</sequence>
<evidence type="ECO:0000313" key="1">
    <source>
        <dbReference type="EMBL" id="MEX5285332.1"/>
    </source>
</evidence>
<dbReference type="EMBL" id="JARVLH010000003">
    <property type="protein sequence ID" value="MEX5285332.1"/>
    <property type="molecule type" value="Genomic_DNA"/>
</dbReference>
<dbReference type="Proteomes" id="UP001559623">
    <property type="component" value="Unassembled WGS sequence"/>
</dbReference>
<accession>A0ABV3X561</accession>
<protein>
    <submittedName>
        <fullName evidence="1">Uncharacterized protein</fullName>
    </submittedName>
</protein>
<dbReference type="InterPro" id="IPR052934">
    <property type="entry name" value="Methyl-DNA_Rec/Restrict_Enz"/>
</dbReference>
<name>A0ABV3X561_9FIRM</name>
<dbReference type="PANTHER" id="PTHR37291">
    <property type="entry name" value="5-METHYLCYTOSINE-SPECIFIC RESTRICTION ENZYME B"/>
    <property type="match status" value="1"/>
</dbReference>
<organism evidence="1 2">
    <name type="scientific">Selenomonas sputigena</name>
    <dbReference type="NCBI Taxonomy" id="69823"/>
    <lineage>
        <taxon>Bacteria</taxon>
        <taxon>Bacillati</taxon>
        <taxon>Bacillota</taxon>
        <taxon>Negativicutes</taxon>
        <taxon>Selenomonadales</taxon>
        <taxon>Selenomonadaceae</taxon>
        <taxon>Selenomonas</taxon>
    </lineage>
</organism>